<proteinExistence type="inferred from homology"/>
<dbReference type="InterPro" id="IPR013647">
    <property type="entry name" value="OligopepF_N_dom"/>
</dbReference>
<dbReference type="SUPFAM" id="SSF55486">
    <property type="entry name" value="Metalloproteases ('zincins'), catalytic domain"/>
    <property type="match status" value="1"/>
</dbReference>
<dbReference type="EC" id="3.4.-.-" evidence="9"/>
<sequence>MALFSEPIKPTWELDSLFPGGSSSAEYRNFLEALERDIADSLMKIKKLSAPGSLEETKVFDEIIEGLQRETAKLMEADSFVGCLTAQDQHDKKAVQLAAKVTSIRASYNNTMTLFWNLLGQTEDAVWNGWMGREDIAPISFLLSEKRGQAREKLSPELESLASDLSVDGYHGWGQHYDTIVAKVEVPFQEKNGEIKVLSVGQAANKMDDPDRTVRDRAFESWEKAWGDAADYCADTLNRLAGFRLKLYERRGWDDILKEPLAVNRMTKQTLDAMWGVIEENKSKFVAYLERKAKLLGMERLNWSDVDSPLGQLSGKVTYEQAAENIIEQFGRFSPKLAEFATNAFRNRWIEAEDRPGKRPGGFCSSLPVSKQTRIFMTFGGTVSNVSTLAHELGHGYHQYLMDELPVFNQDYAMNVAETASTFAEMIVSDALVKNAATEEEKVILLADKIQSAIAFYMNIHARFLFETRFYEKRRKGMLDAGELCALMEEAQKEAYQGALGNYHPHFWASKLHFYITDVPFYNFPYTFGYMFSTGIYALAQREGQSFAAKYDALLQDTGRMTVEELAAKHLGVDLTKPDFWQDAIALDRLGRPVNAVCTVFKCTFYN</sequence>
<accession>A0ABW3S055</accession>
<dbReference type="Proteomes" id="UP001597262">
    <property type="component" value="Unassembled WGS sequence"/>
</dbReference>
<keyword evidence="2 6" id="KW-0479">Metal-binding</keyword>
<dbReference type="RefSeq" id="WP_379320625.1">
    <property type="nucleotide sequence ID" value="NZ_JBHTLM010000014.1"/>
</dbReference>
<evidence type="ECO:0000259" key="7">
    <source>
        <dbReference type="Pfam" id="PF01432"/>
    </source>
</evidence>
<keyword evidence="3 6" id="KW-0378">Hydrolase</keyword>
<keyword evidence="1 6" id="KW-0645">Protease</keyword>
<evidence type="ECO:0000313" key="9">
    <source>
        <dbReference type="EMBL" id="MFD1178183.1"/>
    </source>
</evidence>
<keyword evidence="4 6" id="KW-0862">Zinc</keyword>
<dbReference type="Pfam" id="PF01432">
    <property type="entry name" value="Peptidase_M3"/>
    <property type="match status" value="1"/>
</dbReference>
<dbReference type="InterPro" id="IPR001333">
    <property type="entry name" value="Peptidase_M32_Taq"/>
</dbReference>
<feature type="domain" description="Peptidase M3A/M3B catalytic" evidence="7">
    <location>
        <begin position="207"/>
        <end position="586"/>
    </location>
</feature>
<dbReference type="PANTHER" id="PTHR34217">
    <property type="entry name" value="METAL-DEPENDENT CARBOXYPEPTIDASE"/>
    <property type="match status" value="1"/>
</dbReference>
<protein>
    <submittedName>
        <fullName evidence="9">M3 family oligoendopeptidase</fullName>
        <ecNumber evidence="9">3.4.-.-</ecNumber>
    </submittedName>
</protein>
<name>A0ABW3S055_9BACL</name>
<comment type="cofactor">
    <cofactor evidence="6">
        <name>Zn(2+)</name>
        <dbReference type="ChEBI" id="CHEBI:29105"/>
    </cofactor>
    <text evidence="6">Binds 1 zinc ion.</text>
</comment>
<comment type="similarity">
    <text evidence="6">Belongs to the peptidase M3 family.</text>
</comment>
<dbReference type="InterPro" id="IPR011977">
    <property type="entry name" value="Pept_M3B_clade3"/>
</dbReference>
<evidence type="ECO:0000256" key="3">
    <source>
        <dbReference type="ARBA" id="ARBA00022801"/>
    </source>
</evidence>
<dbReference type="InterPro" id="IPR042088">
    <property type="entry name" value="OligoPept_F_C"/>
</dbReference>
<evidence type="ECO:0000256" key="1">
    <source>
        <dbReference type="ARBA" id="ARBA00022670"/>
    </source>
</evidence>
<dbReference type="Gene3D" id="1.10.1370.20">
    <property type="entry name" value="Oligoendopeptidase f, C-terminal domain"/>
    <property type="match status" value="1"/>
</dbReference>
<evidence type="ECO:0000313" key="10">
    <source>
        <dbReference type="Proteomes" id="UP001597262"/>
    </source>
</evidence>
<dbReference type="Gene3D" id="1.20.140.70">
    <property type="entry name" value="Oligopeptidase f, N-terminal domain"/>
    <property type="match status" value="1"/>
</dbReference>
<dbReference type="Pfam" id="PF08439">
    <property type="entry name" value="Peptidase_M3_N"/>
    <property type="match status" value="1"/>
</dbReference>
<evidence type="ECO:0000256" key="4">
    <source>
        <dbReference type="ARBA" id="ARBA00022833"/>
    </source>
</evidence>
<dbReference type="CDD" id="cd09607">
    <property type="entry name" value="M3B_PepF"/>
    <property type="match status" value="1"/>
</dbReference>
<evidence type="ECO:0000256" key="6">
    <source>
        <dbReference type="RuleBase" id="RU003435"/>
    </source>
</evidence>
<dbReference type="NCBIfam" id="TIGR02290">
    <property type="entry name" value="M3_fam_3"/>
    <property type="match status" value="1"/>
</dbReference>
<evidence type="ECO:0000256" key="5">
    <source>
        <dbReference type="ARBA" id="ARBA00023049"/>
    </source>
</evidence>
<organism evidence="9 10">
    <name type="scientific">Paenibacillus puldeungensis</name>
    <dbReference type="NCBI Taxonomy" id="696536"/>
    <lineage>
        <taxon>Bacteria</taxon>
        <taxon>Bacillati</taxon>
        <taxon>Bacillota</taxon>
        <taxon>Bacilli</taxon>
        <taxon>Bacillales</taxon>
        <taxon>Paenibacillaceae</taxon>
        <taxon>Paenibacillus</taxon>
    </lineage>
</organism>
<comment type="caution">
    <text evidence="9">The sequence shown here is derived from an EMBL/GenBank/DDBJ whole genome shotgun (WGS) entry which is preliminary data.</text>
</comment>
<dbReference type="InterPro" id="IPR034006">
    <property type="entry name" value="M3B_PepF_2"/>
</dbReference>
<dbReference type="PANTHER" id="PTHR34217:SF1">
    <property type="entry name" value="CARBOXYPEPTIDASE 1"/>
    <property type="match status" value="1"/>
</dbReference>
<dbReference type="InterPro" id="IPR001567">
    <property type="entry name" value="Pept_M3A_M3B_dom"/>
</dbReference>
<reference evidence="10" key="1">
    <citation type="journal article" date="2019" name="Int. J. Syst. Evol. Microbiol.">
        <title>The Global Catalogue of Microorganisms (GCM) 10K type strain sequencing project: providing services to taxonomists for standard genome sequencing and annotation.</title>
        <authorList>
            <consortium name="The Broad Institute Genomics Platform"/>
            <consortium name="The Broad Institute Genome Sequencing Center for Infectious Disease"/>
            <person name="Wu L."/>
            <person name="Ma J."/>
        </authorList>
    </citation>
    <scope>NUCLEOTIDE SEQUENCE [LARGE SCALE GENOMIC DNA]</scope>
    <source>
        <strain evidence="10">CCUG 59189</strain>
    </source>
</reference>
<dbReference type="EMBL" id="JBHTLM010000014">
    <property type="protein sequence ID" value="MFD1178183.1"/>
    <property type="molecule type" value="Genomic_DNA"/>
</dbReference>
<feature type="domain" description="Oligopeptidase F N-terminal" evidence="8">
    <location>
        <begin position="121"/>
        <end position="183"/>
    </location>
</feature>
<keyword evidence="5 6" id="KW-0482">Metalloprotease</keyword>
<keyword evidence="10" id="KW-1185">Reference proteome</keyword>
<gene>
    <name evidence="9" type="ORF">ACFQ3W_17980</name>
</gene>
<evidence type="ECO:0000259" key="8">
    <source>
        <dbReference type="Pfam" id="PF08439"/>
    </source>
</evidence>
<dbReference type="GO" id="GO:0016787">
    <property type="term" value="F:hydrolase activity"/>
    <property type="evidence" value="ECO:0007669"/>
    <property type="project" value="UniProtKB-KW"/>
</dbReference>
<evidence type="ECO:0000256" key="2">
    <source>
        <dbReference type="ARBA" id="ARBA00022723"/>
    </source>
</evidence>